<dbReference type="RefSeq" id="WP_009805755.1">
    <property type="nucleotide sequence ID" value="NZ_CH724131.1"/>
</dbReference>
<dbReference type="InterPro" id="IPR002347">
    <property type="entry name" value="SDR_fam"/>
</dbReference>
<dbReference type="Gene3D" id="3.40.50.720">
    <property type="entry name" value="NAD(P)-binding Rossmann-like Domain"/>
    <property type="match status" value="1"/>
</dbReference>
<gene>
    <name evidence="3" type="ORF">OB2597_07630</name>
</gene>
<dbReference type="AlphaFoldDB" id="A3TU11"/>
<proteinExistence type="inferred from homology"/>
<comment type="similarity">
    <text evidence="1">Belongs to the short-chain dehydrogenases/reductases (SDR) family.</text>
</comment>
<dbReference type="Pfam" id="PF00106">
    <property type="entry name" value="adh_short"/>
    <property type="match status" value="1"/>
</dbReference>
<dbReference type="PANTHER" id="PTHR43639:SF1">
    <property type="entry name" value="SHORT-CHAIN DEHYDROGENASE_REDUCTASE FAMILY PROTEIN"/>
    <property type="match status" value="1"/>
</dbReference>
<dbReference type="EC" id="1.1.1.-" evidence="3"/>
<dbReference type="PANTHER" id="PTHR43639">
    <property type="entry name" value="OXIDOREDUCTASE, SHORT-CHAIN DEHYDROGENASE/REDUCTASE FAMILY (AFU_ORTHOLOGUE AFUA_5G02870)"/>
    <property type="match status" value="1"/>
</dbReference>
<dbReference type="SUPFAM" id="SSF51735">
    <property type="entry name" value="NAD(P)-binding Rossmann-fold domains"/>
    <property type="match status" value="1"/>
</dbReference>
<evidence type="ECO:0000256" key="2">
    <source>
        <dbReference type="ARBA" id="ARBA00023002"/>
    </source>
</evidence>
<evidence type="ECO:0000256" key="1">
    <source>
        <dbReference type="ARBA" id="ARBA00006484"/>
    </source>
</evidence>
<dbReference type="EMBL" id="AAMO01000001">
    <property type="protein sequence ID" value="EAQ05138.1"/>
    <property type="molecule type" value="Genomic_DNA"/>
</dbReference>
<dbReference type="GO" id="GO:0016491">
    <property type="term" value="F:oxidoreductase activity"/>
    <property type="evidence" value="ECO:0007669"/>
    <property type="project" value="UniProtKB-KW"/>
</dbReference>
<protein>
    <submittedName>
        <fullName evidence="3">Short chain dehydrogenase</fullName>
        <ecNumber evidence="3">1.1.1.-</ecNumber>
    </submittedName>
</protein>
<name>A3TU11_PSEBH</name>
<dbReference type="HOGENOM" id="CLU_010194_1_3_5"/>
<keyword evidence="2 3" id="KW-0560">Oxidoreductase</keyword>
<dbReference type="Proteomes" id="UP000004318">
    <property type="component" value="Unassembled WGS sequence"/>
</dbReference>
<comment type="caution">
    <text evidence="3">The sequence shown here is derived from an EMBL/GenBank/DDBJ whole genome shotgun (WGS) entry which is preliminary data.</text>
</comment>
<dbReference type="STRING" id="252305.OB2597_07630"/>
<dbReference type="InterPro" id="IPR036291">
    <property type="entry name" value="NAD(P)-bd_dom_sf"/>
</dbReference>
<dbReference type="OrthoDB" id="9786360at2"/>
<organism evidence="3 4">
    <name type="scientific">Pseudooceanicola batsensis (strain ATCC BAA-863 / DSM 15984 / KCTC 12145 / HTCC2597)</name>
    <name type="common">Oceanicola batsensis</name>
    <dbReference type="NCBI Taxonomy" id="252305"/>
    <lineage>
        <taxon>Bacteria</taxon>
        <taxon>Pseudomonadati</taxon>
        <taxon>Pseudomonadota</taxon>
        <taxon>Alphaproteobacteria</taxon>
        <taxon>Rhodobacterales</taxon>
        <taxon>Paracoccaceae</taxon>
        <taxon>Pseudooceanicola</taxon>
    </lineage>
</organism>
<accession>A3TU11</accession>
<keyword evidence="4" id="KW-1185">Reference proteome</keyword>
<dbReference type="eggNOG" id="COG1028">
    <property type="taxonomic scope" value="Bacteria"/>
</dbReference>
<sequence length="259" mass="27896">MPRALVTGAAKRIGRAIAIELAEQGYDVAVHYGGSEAEAQEVVARIRDMGREAHAVQADLAREAEVQELVPAASAALGGPLTCLVNNASVFEHDTVETATRDSWDRHVECNLRAPFVLTQSFAAQCPRARADTSGEAVAQGCVVNLVDQRVRKLTPEFMTYTLTRAALWTLTQTTAQALAPHVRVNAIGPGPTLQAESQDDDQFARQRAATVLERGSSPEDICQALRYILNARALTGQLLCIDGGQHLGWQTPDVMGVE</sequence>
<evidence type="ECO:0000313" key="3">
    <source>
        <dbReference type="EMBL" id="EAQ05138.1"/>
    </source>
</evidence>
<dbReference type="NCBIfam" id="NF006597">
    <property type="entry name" value="PRK09134.1"/>
    <property type="match status" value="1"/>
</dbReference>
<evidence type="ECO:0000313" key="4">
    <source>
        <dbReference type="Proteomes" id="UP000004318"/>
    </source>
</evidence>
<dbReference type="PRINTS" id="PR00081">
    <property type="entry name" value="GDHRDH"/>
</dbReference>
<reference evidence="3 4" key="1">
    <citation type="journal article" date="2010" name="J. Bacteriol.">
        <title>Genome sequences of Oceanicola granulosus HTCC2516(T) and Oceanicola batsensis HTCC2597(TDelta).</title>
        <authorList>
            <person name="Thrash J.C."/>
            <person name="Cho J.C."/>
            <person name="Vergin K.L."/>
            <person name="Giovannoni S.J."/>
        </authorList>
    </citation>
    <scope>NUCLEOTIDE SEQUENCE [LARGE SCALE GENOMIC DNA]</scope>
    <source>
        <strain evidence="4">ATCC BAA-863 / DSM 15984 / KCTC 12145 / HTCC2597</strain>
    </source>
</reference>